<dbReference type="GO" id="GO:0031267">
    <property type="term" value="F:small GTPase binding"/>
    <property type="evidence" value="ECO:0007669"/>
    <property type="project" value="TreeGrafter"/>
</dbReference>
<dbReference type="PANTHER" id="PTHR24113">
    <property type="entry name" value="RAN GTPASE-ACTIVATING PROTEIN 1"/>
    <property type="match status" value="1"/>
</dbReference>
<dbReference type="GO" id="GO:0006913">
    <property type="term" value="P:nucleocytoplasmic transport"/>
    <property type="evidence" value="ECO:0007669"/>
    <property type="project" value="TreeGrafter"/>
</dbReference>
<proteinExistence type="predicted"/>
<dbReference type="GO" id="GO:0005096">
    <property type="term" value="F:GTPase activator activity"/>
    <property type="evidence" value="ECO:0007669"/>
    <property type="project" value="UniProtKB-KW"/>
</dbReference>
<keyword evidence="5 7" id="KW-0863">Zinc-finger</keyword>
<evidence type="ECO:0000259" key="10">
    <source>
        <dbReference type="PROSITE" id="PS50145"/>
    </source>
</evidence>
<dbReference type="Pfam" id="PF13516">
    <property type="entry name" value="LRR_6"/>
    <property type="match status" value="1"/>
</dbReference>
<protein>
    <submittedName>
        <fullName evidence="12">Uncharacterized protein</fullName>
    </submittedName>
</protein>
<dbReference type="SUPFAM" id="SSF49599">
    <property type="entry name" value="TRAF domain-like"/>
    <property type="match status" value="1"/>
</dbReference>
<evidence type="ECO:0000256" key="3">
    <source>
        <dbReference type="ARBA" id="ARBA00022723"/>
    </source>
</evidence>
<dbReference type="InterPro" id="IPR001611">
    <property type="entry name" value="Leu-rich_rpt"/>
</dbReference>
<evidence type="ECO:0000313" key="12">
    <source>
        <dbReference type="EMBL" id="CAF1287342.1"/>
    </source>
</evidence>
<keyword evidence="2" id="KW-0433">Leucine-rich repeat</keyword>
<dbReference type="InterPro" id="IPR001293">
    <property type="entry name" value="Znf_TRAF"/>
</dbReference>
<comment type="caution">
    <text evidence="12">The sequence shown here is derived from an EMBL/GenBank/DDBJ whole genome shotgun (WGS) entry which is preliminary data.</text>
</comment>
<evidence type="ECO:0000256" key="6">
    <source>
        <dbReference type="ARBA" id="ARBA00022833"/>
    </source>
</evidence>
<evidence type="ECO:0000256" key="7">
    <source>
        <dbReference type="PROSITE-ProRule" id="PRU00207"/>
    </source>
</evidence>
<dbReference type="EMBL" id="CAJNOJ010000205">
    <property type="protein sequence ID" value="CAF1287342.1"/>
    <property type="molecule type" value="Genomic_DNA"/>
</dbReference>
<dbReference type="InterPro" id="IPR027038">
    <property type="entry name" value="RanGap"/>
</dbReference>
<feature type="zinc finger region" description="TRAF-type" evidence="7">
    <location>
        <begin position="84"/>
        <end position="123"/>
    </location>
</feature>
<accession>A0A815CH22</accession>
<dbReference type="PANTHER" id="PTHR24113:SF12">
    <property type="entry name" value="RAN GTPASE-ACTIVATING PROTEIN 1"/>
    <property type="match status" value="1"/>
</dbReference>
<keyword evidence="8" id="KW-0175">Coiled coil</keyword>
<dbReference type="Gene3D" id="3.30.40.10">
    <property type="entry name" value="Zinc/RING finger domain, C3HC4 (zinc finger)"/>
    <property type="match status" value="2"/>
</dbReference>
<dbReference type="InterPro" id="IPR001841">
    <property type="entry name" value="Znf_RING"/>
</dbReference>
<keyword evidence="6 7" id="KW-0862">Zinc</keyword>
<keyword evidence="3 7" id="KW-0479">Metal-binding</keyword>
<keyword evidence="1" id="KW-0343">GTPase activation</keyword>
<name>A0A815CH22_ADIRI</name>
<dbReference type="Proteomes" id="UP000663852">
    <property type="component" value="Unassembled WGS sequence"/>
</dbReference>
<organism evidence="12 14">
    <name type="scientific">Adineta ricciae</name>
    <name type="common">Rotifer</name>
    <dbReference type="NCBI Taxonomy" id="249248"/>
    <lineage>
        <taxon>Eukaryota</taxon>
        <taxon>Metazoa</taxon>
        <taxon>Spiralia</taxon>
        <taxon>Gnathifera</taxon>
        <taxon>Rotifera</taxon>
        <taxon>Eurotatoria</taxon>
        <taxon>Bdelloidea</taxon>
        <taxon>Adinetida</taxon>
        <taxon>Adinetidae</taxon>
        <taxon>Adineta</taxon>
    </lineage>
</organism>
<dbReference type="GO" id="GO:0005829">
    <property type="term" value="C:cytosol"/>
    <property type="evidence" value="ECO:0007669"/>
    <property type="project" value="TreeGrafter"/>
</dbReference>
<evidence type="ECO:0000256" key="1">
    <source>
        <dbReference type="ARBA" id="ARBA00022468"/>
    </source>
</evidence>
<dbReference type="SUPFAM" id="SSF57850">
    <property type="entry name" value="RING/U-box"/>
    <property type="match status" value="1"/>
</dbReference>
<dbReference type="PROSITE" id="PS50145">
    <property type="entry name" value="ZF_TRAF"/>
    <property type="match status" value="1"/>
</dbReference>
<evidence type="ECO:0000256" key="2">
    <source>
        <dbReference type="ARBA" id="ARBA00022614"/>
    </source>
</evidence>
<dbReference type="InterPro" id="IPR032675">
    <property type="entry name" value="LRR_dom_sf"/>
</dbReference>
<dbReference type="OrthoDB" id="120976at2759"/>
<dbReference type="GO" id="GO:0048471">
    <property type="term" value="C:perinuclear region of cytoplasm"/>
    <property type="evidence" value="ECO:0007669"/>
    <property type="project" value="TreeGrafter"/>
</dbReference>
<evidence type="ECO:0000256" key="5">
    <source>
        <dbReference type="ARBA" id="ARBA00022771"/>
    </source>
</evidence>
<dbReference type="GO" id="GO:0005634">
    <property type="term" value="C:nucleus"/>
    <property type="evidence" value="ECO:0007669"/>
    <property type="project" value="TreeGrafter"/>
</dbReference>
<dbReference type="SMART" id="SM00368">
    <property type="entry name" value="LRR_RI"/>
    <property type="match status" value="5"/>
</dbReference>
<dbReference type="Gene3D" id="3.80.10.10">
    <property type="entry name" value="Ribonuclease Inhibitor"/>
    <property type="match status" value="1"/>
</dbReference>
<reference evidence="12" key="1">
    <citation type="submission" date="2021-02" db="EMBL/GenBank/DDBJ databases">
        <authorList>
            <person name="Nowell W R."/>
        </authorList>
    </citation>
    <scope>NUCLEOTIDE SEQUENCE</scope>
</reference>
<evidence type="ECO:0000313" key="14">
    <source>
        <dbReference type="Proteomes" id="UP000663852"/>
    </source>
</evidence>
<gene>
    <name evidence="12" type="ORF">EDS130_LOCUS29889</name>
    <name evidence="11" type="ORF">XAT740_LOCUS13804</name>
</gene>
<dbReference type="Proteomes" id="UP000663828">
    <property type="component" value="Unassembled WGS sequence"/>
</dbReference>
<evidence type="ECO:0000256" key="4">
    <source>
        <dbReference type="ARBA" id="ARBA00022737"/>
    </source>
</evidence>
<feature type="coiled-coil region" evidence="8">
    <location>
        <begin position="141"/>
        <end position="192"/>
    </location>
</feature>
<dbReference type="AlphaFoldDB" id="A0A815CH22"/>
<evidence type="ECO:0000313" key="11">
    <source>
        <dbReference type="EMBL" id="CAF1012617.1"/>
    </source>
</evidence>
<feature type="domain" description="TRAF-type" evidence="10">
    <location>
        <begin position="84"/>
        <end position="123"/>
    </location>
</feature>
<feature type="domain" description="RING-type" evidence="9">
    <location>
        <begin position="20"/>
        <end position="61"/>
    </location>
</feature>
<dbReference type="EMBL" id="CAJNOR010000810">
    <property type="protein sequence ID" value="CAF1012617.1"/>
    <property type="molecule type" value="Genomic_DNA"/>
</dbReference>
<feature type="coiled-coil region" evidence="8">
    <location>
        <begin position="224"/>
        <end position="378"/>
    </location>
</feature>
<evidence type="ECO:0000259" key="9">
    <source>
        <dbReference type="PROSITE" id="PS50089"/>
    </source>
</evidence>
<dbReference type="SUPFAM" id="SSF52047">
    <property type="entry name" value="RNI-like"/>
    <property type="match status" value="1"/>
</dbReference>
<dbReference type="GO" id="GO:0008270">
    <property type="term" value="F:zinc ion binding"/>
    <property type="evidence" value="ECO:0007669"/>
    <property type="project" value="UniProtKB-KW"/>
</dbReference>
<dbReference type="PROSITE" id="PS50089">
    <property type="entry name" value="ZF_RING_2"/>
    <property type="match status" value="1"/>
</dbReference>
<dbReference type="Gene3D" id="1.10.287.1490">
    <property type="match status" value="1"/>
</dbReference>
<keyword evidence="4" id="KW-0677">Repeat</keyword>
<evidence type="ECO:0000256" key="8">
    <source>
        <dbReference type="SAM" id="Coils"/>
    </source>
</evidence>
<keyword evidence="13" id="KW-1185">Reference proteome</keyword>
<dbReference type="InterPro" id="IPR013083">
    <property type="entry name" value="Znf_RING/FYVE/PHD"/>
</dbReference>
<sequence length="623" mass="72458">MNTNDFIYLHLDELSPDWECSLCNNPFLDPVYFPSRCEQTFCRQCLQSNYEKHATSCTHCNGKTFSQQDVQNQVALVHRILDSLSVQCRHCSQQDIKRGDFLQHMRENCPKRNVPCSAKDVKCPWNGSHDQLNQHVHTCPYEQLRALLTELLRDRNDLDQLQNDHQKLADRSKEQEDRIKQLEVVNQELNTQVIQIPTLIEQFNQGANENASLKQKITVLNEGKETLTKQIEGMKENLDKKLAEIDQLRKEVNRLTPIESEYEQIKTAHASLKEQYDASQAALAKLQEYTQERVNRLRGEEQISVLIQEKQKLQEALDELQPIKEEHRALFGYYQKSQEENDYLKQQMNNYDVIQSENQQYRQRLAIHERELEKRAIEIKHLKLKINGPTDLSSNLFCLAIPNGYTNPQLEEFIDNCQRSSLLNLNNEKLSEDDLNLIVHKYFTTFKYKSVILRNNALTERSFFYLFSFLGVNSTLTELCISDNIISDQALQQLSESLSFRNSTLRRLVLNGNQIDDQGLAHLSNMLKSNRTLRALGLHENLITDQSIEGFCGAVRYFNQTLEEITLYSNTCISDASLDYFEGMITDNQVLQVLWIHDCRFSDEGKMKLQQTAEKKATFNLQI</sequence>
<evidence type="ECO:0000313" key="13">
    <source>
        <dbReference type="Proteomes" id="UP000663828"/>
    </source>
</evidence>